<dbReference type="EMBL" id="CM001747">
    <property type="protein sequence ID" value="KJB49168.1"/>
    <property type="molecule type" value="Genomic_DNA"/>
</dbReference>
<dbReference type="Gramene" id="KJB49168">
    <property type="protein sequence ID" value="KJB49168"/>
    <property type="gene ID" value="B456_008G104200"/>
</dbReference>
<name>A0A0D2RD66_GOSRA</name>
<reference evidence="2 3" key="1">
    <citation type="journal article" date="2012" name="Nature">
        <title>Repeated polyploidization of Gossypium genomes and the evolution of spinnable cotton fibres.</title>
        <authorList>
            <person name="Paterson A.H."/>
            <person name="Wendel J.F."/>
            <person name="Gundlach H."/>
            <person name="Guo H."/>
            <person name="Jenkins J."/>
            <person name="Jin D."/>
            <person name="Llewellyn D."/>
            <person name="Showmaker K.C."/>
            <person name="Shu S."/>
            <person name="Udall J."/>
            <person name="Yoo M.J."/>
            <person name="Byers R."/>
            <person name="Chen W."/>
            <person name="Doron-Faigenboim A."/>
            <person name="Duke M.V."/>
            <person name="Gong L."/>
            <person name="Grimwood J."/>
            <person name="Grover C."/>
            <person name="Grupp K."/>
            <person name="Hu G."/>
            <person name="Lee T.H."/>
            <person name="Li J."/>
            <person name="Lin L."/>
            <person name="Liu T."/>
            <person name="Marler B.S."/>
            <person name="Page J.T."/>
            <person name="Roberts A.W."/>
            <person name="Romanel E."/>
            <person name="Sanders W.S."/>
            <person name="Szadkowski E."/>
            <person name="Tan X."/>
            <person name="Tang H."/>
            <person name="Xu C."/>
            <person name="Wang J."/>
            <person name="Wang Z."/>
            <person name="Zhang D."/>
            <person name="Zhang L."/>
            <person name="Ashrafi H."/>
            <person name="Bedon F."/>
            <person name="Bowers J.E."/>
            <person name="Brubaker C.L."/>
            <person name="Chee P.W."/>
            <person name="Das S."/>
            <person name="Gingle A.R."/>
            <person name="Haigler C.H."/>
            <person name="Harker D."/>
            <person name="Hoffmann L.V."/>
            <person name="Hovav R."/>
            <person name="Jones D.C."/>
            <person name="Lemke C."/>
            <person name="Mansoor S."/>
            <person name="ur Rahman M."/>
            <person name="Rainville L.N."/>
            <person name="Rambani A."/>
            <person name="Reddy U.K."/>
            <person name="Rong J.K."/>
            <person name="Saranga Y."/>
            <person name="Scheffler B.E."/>
            <person name="Scheffler J.A."/>
            <person name="Stelly D.M."/>
            <person name="Triplett B.A."/>
            <person name="Van Deynze A."/>
            <person name="Vaslin M.F."/>
            <person name="Waghmare V.N."/>
            <person name="Walford S.A."/>
            <person name="Wright R.J."/>
            <person name="Zaki E.A."/>
            <person name="Zhang T."/>
            <person name="Dennis E.S."/>
            <person name="Mayer K.F."/>
            <person name="Peterson D.G."/>
            <person name="Rokhsar D.S."/>
            <person name="Wang X."/>
            <person name="Schmutz J."/>
        </authorList>
    </citation>
    <scope>NUCLEOTIDE SEQUENCE [LARGE SCALE GENOMIC DNA]</scope>
</reference>
<evidence type="ECO:0000256" key="1">
    <source>
        <dbReference type="SAM" id="MobiDB-lite"/>
    </source>
</evidence>
<gene>
    <name evidence="2" type="ORF">B456_008G104200</name>
</gene>
<evidence type="ECO:0000313" key="3">
    <source>
        <dbReference type="Proteomes" id="UP000032304"/>
    </source>
</evidence>
<dbReference type="AlphaFoldDB" id="A0A0D2RD66"/>
<organism evidence="2 3">
    <name type="scientific">Gossypium raimondii</name>
    <name type="common">Peruvian cotton</name>
    <name type="synonym">Gossypium klotzschianum subsp. raimondii</name>
    <dbReference type="NCBI Taxonomy" id="29730"/>
    <lineage>
        <taxon>Eukaryota</taxon>
        <taxon>Viridiplantae</taxon>
        <taxon>Streptophyta</taxon>
        <taxon>Embryophyta</taxon>
        <taxon>Tracheophyta</taxon>
        <taxon>Spermatophyta</taxon>
        <taxon>Magnoliopsida</taxon>
        <taxon>eudicotyledons</taxon>
        <taxon>Gunneridae</taxon>
        <taxon>Pentapetalae</taxon>
        <taxon>rosids</taxon>
        <taxon>malvids</taxon>
        <taxon>Malvales</taxon>
        <taxon>Malvaceae</taxon>
        <taxon>Malvoideae</taxon>
        <taxon>Gossypium</taxon>
    </lineage>
</organism>
<accession>A0A0D2RD66</accession>
<sequence length="152" mass="17557">MKKICGVFMLKKNINKDASMELLDFSQGFSGTHFKGKSSSFQKKLGFLKSGKAGSKNLQNDKKQKTKKRGKREEGIFGENQGENSWLPLQNRGREGKRDHCSPLMNQYNAFQVKDVYEIVWFNNLLELFVLCFSFWGCIHHINFCVCFPDCK</sequence>
<feature type="region of interest" description="Disordered" evidence="1">
    <location>
        <begin position="51"/>
        <end position="89"/>
    </location>
</feature>
<dbReference type="Proteomes" id="UP000032304">
    <property type="component" value="Chromosome 8"/>
</dbReference>
<proteinExistence type="predicted"/>
<evidence type="ECO:0000313" key="2">
    <source>
        <dbReference type="EMBL" id="KJB49168.1"/>
    </source>
</evidence>
<keyword evidence="3" id="KW-1185">Reference proteome</keyword>
<protein>
    <submittedName>
        <fullName evidence="2">Uncharacterized protein</fullName>
    </submittedName>
</protein>